<comment type="cofactor">
    <cofactor evidence="2">
        <name>Zn(2+)</name>
        <dbReference type="ChEBI" id="CHEBI:29105"/>
    </cofactor>
</comment>
<dbReference type="GO" id="GO:0005829">
    <property type="term" value="C:cytosol"/>
    <property type="evidence" value="ECO:0007669"/>
    <property type="project" value="TreeGrafter"/>
</dbReference>
<evidence type="ECO:0000256" key="2">
    <source>
        <dbReference type="ARBA" id="ARBA00001947"/>
    </source>
</evidence>
<evidence type="ECO:0000256" key="6">
    <source>
        <dbReference type="ARBA" id="ARBA00022801"/>
    </source>
</evidence>
<sequence>MCLCALLFSGWESEAMRIDQLALSRSATDRDAERRSEPGLLERLAADPETRLLLVDARGRVALTGPAIHPDLPDDGLTPPSLIGGPGATAWEGPGTRSGWGLPDLRAGYLGASAPTCCPDLTALYMGRELSDDGAPAGPSWIAVVVPPALEVPDAPEPPATGSDAEGTAVDHPDLRRLLERYPLSALRAMGAQMTARDAGLATTATALAAWHARSVYCPVCGGRTEVTEAGWARRCTDCATVHFPRTDPAVIMTVVDESDRLLLVRGAAWAPRRFSVVAGFVEAGESVEAAVAREVREETGLCVAEVEYIASQPWPFPRSLMLGCRARLALGEDRPRPDGQEVVEARLVSRDELTAGVDDGSILLPGPTSIARLLIEDWYGGPIVG</sequence>
<keyword evidence="7" id="KW-0460">Magnesium</keyword>
<dbReference type="InterPro" id="IPR015797">
    <property type="entry name" value="NUDIX_hydrolase-like_dom_sf"/>
</dbReference>
<dbReference type="PANTHER" id="PTHR42904:SF6">
    <property type="entry name" value="NAD-CAPPED RNA HYDROLASE NUDT12"/>
    <property type="match status" value="1"/>
</dbReference>
<evidence type="ECO:0000256" key="8">
    <source>
        <dbReference type="ARBA" id="ARBA00023027"/>
    </source>
</evidence>
<comment type="cofactor">
    <cofactor evidence="1">
        <name>Mg(2+)</name>
        <dbReference type="ChEBI" id="CHEBI:18420"/>
    </cofactor>
</comment>
<comment type="similarity">
    <text evidence="3">Belongs to the Nudix hydrolase family. NudC subfamily.</text>
</comment>
<dbReference type="Gene3D" id="3.90.79.20">
    <property type="match status" value="1"/>
</dbReference>
<feature type="region of interest" description="Disordered" evidence="10">
    <location>
        <begin position="152"/>
        <end position="172"/>
    </location>
</feature>
<keyword evidence="8" id="KW-0520">NAD</keyword>
<dbReference type="Pfam" id="PF09297">
    <property type="entry name" value="Zn_ribbon_NUD"/>
    <property type="match status" value="1"/>
</dbReference>
<keyword evidence="6 12" id="KW-0378">Hydrolase</keyword>
<evidence type="ECO:0000256" key="10">
    <source>
        <dbReference type="SAM" id="MobiDB-lite"/>
    </source>
</evidence>
<dbReference type="InterPro" id="IPR000086">
    <property type="entry name" value="NUDIX_hydrolase_dom"/>
</dbReference>
<dbReference type="InterPro" id="IPR050241">
    <property type="entry name" value="NAD-cap_RNA_hydrolase_NudC"/>
</dbReference>
<name>U1Q8U6_9ACTO</name>
<dbReference type="PATRIC" id="fig|1227262.3.peg.1361"/>
<gene>
    <name evidence="12" type="ORF">HMPREF1549_01658</name>
</gene>
<feature type="domain" description="Nudix hydrolase" evidence="11">
    <location>
        <begin position="245"/>
        <end position="377"/>
    </location>
</feature>
<dbReference type="PROSITE" id="PS51462">
    <property type="entry name" value="NUDIX"/>
    <property type="match status" value="1"/>
</dbReference>
<dbReference type="PROSITE" id="PS00893">
    <property type="entry name" value="NUDIX_BOX"/>
    <property type="match status" value="1"/>
</dbReference>
<keyword evidence="5" id="KW-0479">Metal-binding</keyword>
<dbReference type="EMBL" id="AWSD01000164">
    <property type="protein sequence ID" value="ERH18489.1"/>
    <property type="molecule type" value="Genomic_DNA"/>
</dbReference>
<dbReference type="GO" id="GO:0006742">
    <property type="term" value="P:NADP+ catabolic process"/>
    <property type="evidence" value="ECO:0007669"/>
    <property type="project" value="TreeGrafter"/>
</dbReference>
<dbReference type="GO" id="GO:0035529">
    <property type="term" value="F:NADH pyrophosphatase activity"/>
    <property type="evidence" value="ECO:0007669"/>
    <property type="project" value="TreeGrafter"/>
</dbReference>
<dbReference type="AlphaFoldDB" id="U1Q8U6"/>
<dbReference type="InterPro" id="IPR049734">
    <property type="entry name" value="NudC-like_C"/>
</dbReference>
<dbReference type="HOGENOM" id="CLU_037162_0_4_11"/>
<evidence type="ECO:0000313" key="13">
    <source>
        <dbReference type="Proteomes" id="UP000016498"/>
    </source>
</evidence>
<evidence type="ECO:0000259" key="11">
    <source>
        <dbReference type="PROSITE" id="PS51462"/>
    </source>
</evidence>
<evidence type="ECO:0000256" key="3">
    <source>
        <dbReference type="ARBA" id="ARBA00009595"/>
    </source>
</evidence>
<dbReference type="CDD" id="cd03429">
    <property type="entry name" value="NUDIX_NADH_pyrophosphatase_Nudt13"/>
    <property type="match status" value="1"/>
</dbReference>
<dbReference type="EC" id="3.6.1.22" evidence="4"/>
<evidence type="ECO:0000256" key="1">
    <source>
        <dbReference type="ARBA" id="ARBA00001946"/>
    </source>
</evidence>
<evidence type="ECO:0000256" key="4">
    <source>
        <dbReference type="ARBA" id="ARBA00012381"/>
    </source>
</evidence>
<dbReference type="Pfam" id="PF00293">
    <property type="entry name" value="NUDIX"/>
    <property type="match status" value="1"/>
</dbReference>
<reference evidence="12 13" key="1">
    <citation type="submission" date="2013-06" db="EMBL/GenBank/DDBJ databases">
        <authorList>
            <person name="Weinstock G."/>
            <person name="Sodergren E."/>
            <person name="Lobos E.A."/>
            <person name="Fulton L."/>
            <person name="Fulton R."/>
            <person name="Courtney L."/>
            <person name="Fronick C."/>
            <person name="O'Laughlin M."/>
            <person name="Godfrey J."/>
            <person name="Wilson R.M."/>
            <person name="Miner T."/>
            <person name="Farmer C."/>
            <person name="Delehaunty K."/>
            <person name="Cordes M."/>
            <person name="Minx P."/>
            <person name="Tomlinson C."/>
            <person name="Chen J."/>
            <person name="Wollam A."/>
            <person name="Pepin K.H."/>
            <person name="Bhonagiri V."/>
            <person name="Zhang X."/>
            <person name="Warren W."/>
            <person name="Mitreva M."/>
            <person name="Mardis E.R."/>
            <person name="Wilson R.K."/>
        </authorList>
    </citation>
    <scope>NUCLEOTIDE SEQUENCE [LARGE SCALE GENOMIC DNA]</scope>
    <source>
        <strain evidence="12 13">F0510</strain>
    </source>
</reference>
<comment type="caution">
    <text evidence="12">The sequence shown here is derived from an EMBL/GenBank/DDBJ whole genome shotgun (WGS) entry which is preliminary data.</text>
</comment>
<dbReference type="Gene3D" id="3.90.79.10">
    <property type="entry name" value="Nucleoside Triphosphate Pyrophosphohydrolase"/>
    <property type="match status" value="1"/>
</dbReference>
<accession>U1Q8U6</accession>
<evidence type="ECO:0000256" key="9">
    <source>
        <dbReference type="ARBA" id="ARBA00023679"/>
    </source>
</evidence>
<dbReference type="Proteomes" id="UP000016498">
    <property type="component" value="Unassembled WGS sequence"/>
</dbReference>
<evidence type="ECO:0000313" key="12">
    <source>
        <dbReference type="EMBL" id="ERH18489.1"/>
    </source>
</evidence>
<dbReference type="InterPro" id="IPR015376">
    <property type="entry name" value="Znr_NADH_PPase"/>
</dbReference>
<dbReference type="SUPFAM" id="SSF55811">
    <property type="entry name" value="Nudix"/>
    <property type="match status" value="1"/>
</dbReference>
<evidence type="ECO:0000256" key="5">
    <source>
        <dbReference type="ARBA" id="ARBA00022723"/>
    </source>
</evidence>
<comment type="catalytic activity">
    <reaction evidence="9">
        <text>a 5'-end NAD(+)-phospho-ribonucleoside in mRNA + H2O = a 5'-end phospho-adenosine-phospho-ribonucleoside in mRNA + beta-nicotinamide D-ribonucleotide + 2 H(+)</text>
        <dbReference type="Rhea" id="RHEA:60876"/>
        <dbReference type="Rhea" id="RHEA-COMP:15698"/>
        <dbReference type="Rhea" id="RHEA-COMP:15719"/>
        <dbReference type="ChEBI" id="CHEBI:14649"/>
        <dbReference type="ChEBI" id="CHEBI:15377"/>
        <dbReference type="ChEBI" id="CHEBI:15378"/>
        <dbReference type="ChEBI" id="CHEBI:144029"/>
        <dbReference type="ChEBI" id="CHEBI:144051"/>
    </reaction>
    <physiologicalReaction direction="left-to-right" evidence="9">
        <dbReference type="Rhea" id="RHEA:60877"/>
    </physiologicalReaction>
</comment>
<dbReference type="GO" id="GO:0019677">
    <property type="term" value="P:NAD+ catabolic process"/>
    <property type="evidence" value="ECO:0007669"/>
    <property type="project" value="TreeGrafter"/>
</dbReference>
<proteinExistence type="inferred from homology"/>
<dbReference type="NCBIfam" id="NF001299">
    <property type="entry name" value="PRK00241.1"/>
    <property type="match status" value="1"/>
</dbReference>
<organism evidence="12 13">
    <name type="scientific">Actinomyces johnsonii F0510</name>
    <dbReference type="NCBI Taxonomy" id="1227262"/>
    <lineage>
        <taxon>Bacteria</taxon>
        <taxon>Bacillati</taxon>
        <taxon>Actinomycetota</taxon>
        <taxon>Actinomycetes</taxon>
        <taxon>Actinomycetales</taxon>
        <taxon>Actinomycetaceae</taxon>
        <taxon>Actinomyces</taxon>
    </lineage>
</organism>
<protein>
    <recommendedName>
        <fullName evidence="4">NAD(+) diphosphatase</fullName>
        <ecNumber evidence="4">3.6.1.22</ecNumber>
    </recommendedName>
</protein>
<dbReference type="InterPro" id="IPR020084">
    <property type="entry name" value="NUDIX_hydrolase_CS"/>
</dbReference>
<dbReference type="GO" id="GO:0046872">
    <property type="term" value="F:metal ion binding"/>
    <property type="evidence" value="ECO:0007669"/>
    <property type="project" value="UniProtKB-KW"/>
</dbReference>
<dbReference type="PANTHER" id="PTHR42904">
    <property type="entry name" value="NUDIX HYDROLASE, NUDC SUBFAMILY"/>
    <property type="match status" value="1"/>
</dbReference>
<evidence type="ECO:0000256" key="7">
    <source>
        <dbReference type="ARBA" id="ARBA00022842"/>
    </source>
</evidence>